<protein>
    <recommendedName>
        <fullName evidence="2">SCP domain-containing protein</fullName>
    </recommendedName>
</protein>
<dbReference type="Proteomes" id="UP000050795">
    <property type="component" value="Unassembled WGS sequence"/>
</dbReference>
<evidence type="ECO:0000256" key="1">
    <source>
        <dbReference type="SAM" id="SignalP"/>
    </source>
</evidence>
<evidence type="ECO:0000259" key="2">
    <source>
        <dbReference type="SMART" id="SM00198"/>
    </source>
</evidence>
<reference evidence="4" key="2">
    <citation type="submission" date="2023-11" db="UniProtKB">
        <authorList>
            <consortium name="WormBaseParasite"/>
        </authorList>
    </citation>
    <scope>IDENTIFICATION</scope>
</reference>
<organism evidence="3 4">
    <name type="scientific">Trichobilharzia regenti</name>
    <name type="common">Nasal bird schistosome</name>
    <dbReference type="NCBI Taxonomy" id="157069"/>
    <lineage>
        <taxon>Eukaryota</taxon>
        <taxon>Metazoa</taxon>
        <taxon>Spiralia</taxon>
        <taxon>Lophotrochozoa</taxon>
        <taxon>Platyhelminthes</taxon>
        <taxon>Trematoda</taxon>
        <taxon>Digenea</taxon>
        <taxon>Strigeidida</taxon>
        <taxon>Schistosomatoidea</taxon>
        <taxon>Schistosomatidae</taxon>
        <taxon>Trichobilharzia</taxon>
    </lineage>
</organism>
<dbReference type="Pfam" id="PF00188">
    <property type="entry name" value="CAP"/>
    <property type="match status" value="1"/>
</dbReference>
<dbReference type="SUPFAM" id="SSF55797">
    <property type="entry name" value="PR-1-like"/>
    <property type="match status" value="1"/>
</dbReference>
<dbReference type="Gene3D" id="3.40.33.10">
    <property type="entry name" value="CAP"/>
    <property type="match status" value="1"/>
</dbReference>
<name>A0AA85J6C0_TRIRE</name>
<dbReference type="SMART" id="SM00198">
    <property type="entry name" value="SCP"/>
    <property type="match status" value="1"/>
</dbReference>
<feature type="domain" description="SCP" evidence="2">
    <location>
        <begin position="22"/>
        <end position="167"/>
    </location>
</feature>
<dbReference type="InterPro" id="IPR001283">
    <property type="entry name" value="CRISP-related"/>
</dbReference>
<dbReference type="InterPro" id="IPR035940">
    <property type="entry name" value="CAP_sf"/>
</dbReference>
<dbReference type="CDD" id="cd05380">
    <property type="entry name" value="CAP_euk"/>
    <property type="match status" value="1"/>
</dbReference>
<feature type="chain" id="PRO_5041713074" description="SCP domain-containing protein" evidence="1">
    <location>
        <begin position="17"/>
        <end position="211"/>
    </location>
</feature>
<accession>A0AA85J6C0</accession>
<sequence length="211" mass="24247">MLLLCVISFLFRLTLCQNEWNQDLATLLEMHNGYRQDALNCKIPGQPAAKQMPTLLWDYDLARQAKRLSDTCRFEFDSPTSKKFKKVGQNIAGYPSVKDAMQSWFGEYVNYNFDSHSGVDKSGNYLQIVSAKTTEMGCGVTRCKGRNGFKYDLFVVCNYGEGADFSQRPYEKDPNKKCQQQLVPSVKPTHGKWHATYGTMEFNRKNCYCYK</sequence>
<keyword evidence="1" id="KW-0732">Signal</keyword>
<keyword evidence="3" id="KW-1185">Reference proteome</keyword>
<evidence type="ECO:0000313" key="3">
    <source>
        <dbReference type="Proteomes" id="UP000050795"/>
    </source>
</evidence>
<dbReference type="PRINTS" id="PR00837">
    <property type="entry name" value="V5TPXLIKE"/>
</dbReference>
<dbReference type="PANTHER" id="PTHR10334">
    <property type="entry name" value="CYSTEINE-RICH SECRETORY PROTEIN-RELATED"/>
    <property type="match status" value="1"/>
</dbReference>
<dbReference type="WBParaSite" id="TREG1_127140.1">
    <property type="protein sequence ID" value="TREG1_127140.1"/>
    <property type="gene ID" value="TREG1_127140"/>
</dbReference>
<feature type="signal peptide" evidence="1">
    <location>
        <begin position="1"/>
        <end position="16"/>
    </location>
</feature>
<evidence type="ECO:0000313" key="4">
    <source>
        <dbReference type="WBParaSite" id="TREG1_127140.1"/>
    </source>
</evidence>
<reference evidence="3" key="1">
    <citation type="submission" date="2022-06" db="EMBL/GenBank/DDBJ databases">
        <authorList>
            <person name="Berger JAMES D."/>
            <person name="Berger JAMES D."/>
        </authorList>
    </citation>
    <scope>NUCLEOTIDE SEQUENCE [LARGE SCALE GENOMIC DNA]</scope>
</reference>
<dbReference type="InterPro" id="IPR014044">
    <property type="entry name" value="CAP_dom"/>
</dbReference>
<dbReference type="AlphaFoldDB" id="A0AA85J6C0"/>
<proteinExistence type="predicted"/>